<dbReference type="PANTHER" id="PTHR43677">
    <property type="entry name" value="SHORT-CHAIN DEHYDROGENASE/REDUCTASE"/>
    <property type="match status" value="1"/>
</dbReference>
<accession>A0A4Q7VNE3</accession>
<dbReference type="OrthoDB" id="9782155at2"/>
<name>A0A4Q7VNE3_9BURK</name>
<evidence type="ECO:0000313" key="2">
    <source>
        <dbReference type="EMBL" id="RZT97832.1"/>
    </source>
</evidence>
<dbReference type="SMART" id="SM00829">
    <property type="entry name" value="PKS_ER"/>
    <property type="match status" value="1"/>
</dbReference>
<dbReference type="GO" id="GO:0043957">
    <property type="term" value="F:acryloyl-CoA reductase (NADPH) activity"/>
    <property type="evidence" value="ECO:0007669"/>
    <property type="project" value="TreeGrafter"/>
</dbReference>
<dbReference type="Pfam" id="PF00107">
    <property type="entry name" value="ADH_zinc_N"/>
    <property type="match status" value="1"/>
</dbReference>
<dbReference type="Proteomes" id="UP000293671">
    <property type="component" value="Unassembled WGS sequence"/>
</dbReference>
<dbReference type="PANTHER" id="PTHR43677:SF1">
    <property type="entry name" value="ACRYLYL-COA REDUCTASE ACUI-RELATED"/>
    <property type="match status" value="1"/>
</dbReference>
<organism evidence="2 3">
    <name type="scientific">Rivibacter subsaxonicus</name>
    <dbReference type="NCBI Taxonomy" id="457575"/>
    <lineage>
        <taxon>Bacteria</taxon>
        <taxon>Pseudomonadati</taxon>
        <taxon>Pseudomonadota</taxon>
        <taxon>Betaproteobacteria</taxon>
        <taxon>Burkholderiales</taxon>
        <taxon>Rivibacter</taxon>
    </lineage>
</organism>
<evidence type="ECO:0000313" key="3">
    <source>
        <dbReference type="Proteomes" id="UP000293671"/>
    </source>
</evidence>
<dbReference type="InterPro" id="IPR013154">
    <property type="entry name" value="ADH-like_N"/>
</dbReference>
<dbReference type="Gene3D" id="3.90.180.10">
    <property type="entry name" value="Medium-chain alcohol dehydrogenases, catalytic domain"/>
    <property type="match status" value="1"/>
</dbReference>
<dbReference type="Pfam" id="PF08240">
    <property type="entry name" value="ADH_N"/>
    <property type="match status" value="1"/>
</dbReference>
<dbReference type="CDD" id="cd08288">
    <property type="entry name" value="MDR_yhdh"/>
    <property type="match status" value="1"/>
</dbReference>
<dbReference type="SUPFAM" id="SSF50129">
    <property type="entry name" value="GroES-like"/>
    <property type="match status" value="1"/>
</dbReference>
<dbReference type="Gene3D" id="3.40.50.720">
    <property type="entry name" value="NAD(P)-binding Rossmann-like Domain"/>
    <property type="match status" value="1"/>
</dbReference>
<dbReference type="InterPro" id="IPR020843">
    <property type="entry name" value="ER"/>
</dbReference>
<comment type="caution">
    <text evidence="2">The sequence shown here is derived from an EMBL/GenBank/DDBJ whole genome shotgun (WGS) entry which is preliminary data.</text>
</comment>
<evidence type="ECO:0000259" key="1">
    <source>
        <dbReference type="SMART" id="SM00829"/>
    </source>
</evidence>
<dbReference type="NCBIfam" id="TIGR02823">
    <property type="entry name" value="oxido_YhdH"/>
    <property type="match status" value="1"/>
</dbReference>
<dbReference type="InterPro" id="IPR036291">
    <property type="entry name" value="NAD(P)-bd_dom_sf"/>
</dbReference>
<reference evidence="2 3" key="1">
    <citation type="submission" date="2019-02" db="EMBL/GenBank/DDBJ databases">
        <title>Genomic Encyclopedia of Type Strains, Phase IV (KMG-IV): sequencing the most valuable type-strain genomes for metagenomic binning, comparative biology and taxonomic classification.</title>
        <authorList>
            <person name="Goeker M."/>
        </authorList>
    </citation>
    <scope>NUCLEOTIDE SEQUENCE [LARGE SCALE GENOMIC DNA]</scope>
    <source>
        <strain evidence="2 3">DSM 19570</strain>
    </source>
</reference>
<dbReference type="InterPro" id="IPR014188">
    <property type="entry name" value="Acrylyl-CoA_reductase_AcuI"/>
</dbReference>
<dbReference type="InterPro" id="IPR011032">
    <property type="entry name" value="GroES-like_sf"/>
</dbReference>
<dbReference type="EMBL" id="SHKP01000006">
    <property type="protein sequence ID" value="RZT97832.1"/>
    <property type="molecule type" value="Genomic_DNA"/>
</dbReference>
<gene>
    <name evidence="2" type="ORF">EV670_2232</name>
</gene>
<sequence>MFRALLLEKDEAGFRAGVQMIEEARLPPAAVLVAPAYSTLNYKDGLALTNKAPVVRQWPMVPGIDGAGRVRESSHPGWQPGDAFIHNGFGVGETHWGCLAERARLDGDWLVRLPAAFTPRQAMAIGTAGYTAMLCVMALERHGLVAGDGEVLVTGATGGVGSVAVALLARLGHKVVAATGKAAEADYLRRLGANGVIDRAELGSPGKPLQKERWAAVVDAVGSQTLVNALAQTRYGGAVAACGLAQGADLPGTVMPFILRNVALLGVDSVMAPRVLREQAWARLARDLDPALLESMVSEVTLAGALDAARRLMDGQVRGRIVVRVAD</sequence>
<dbReference type="InterPro" id="IPR013149">
    <property type="entry name" value="ADH-like_C"/>
</dbReference>
<protein>
    <submittedName>
        <fullName evidence="2">Acrylyl-CoA reductase (NADPH)</fullName>
    </submittedName>
</protein>
<dbReference type="AlphaFoldDB" id="A0A4Q7VNE3"/>
<feature type="domain" description="Enoyl reductase (ER)" evidence="1">
    <location>
        <begin position="13"/>
        <end position="323"/>
    </location>
</feature>
<keyword evidence="3" id="KW-1185">Reference proteome</keyword>
<dbReference type="SUPFAM" id="SSF51735">
    <property type="entry name" value="NAD(P)-binding Rossmann-fold domains"/>
    <property type="match status" value="1"/>
</dbReference>
<proteinExistence type="predicted"/>
<dbReference type="InterPro" id="IPR051397">
    <property type="entry name" value="Zn-ADH-like_protein"/>
</dbReference>
<dbReference type="RefSeq" id="WP_130432040.1">
    <property type="nucleotide sequence ID" value="NZ_SHKP01000006.1"/>
</dbReference>